<comment type="caution">
    <text evidence="7">The sequence shown here is derived from an EMBL/GenBank/DDBJ whole genome shotgun (WGS) entry which is preliminary data.</text>
</comment>
<name>A0ABW7GC33_9BURK</name>
<keyword evidence="3 6" id="KW-0812">Transmembrane</keyword>
<proteinExistence type="inferred from homology"/>
<comment type="subcellular location">
    <subcellularLocation>
        <location evidence="1">Membrane</location>
        <topology evidence="1">Multi-pass membrane protein</topology>
    </subcellularLocation>
</comment>
<accession>A0ABW7GC33</accession>
<sequence>MTIERLAYASPWRHMAPSAKALFCAAAMAAAWLAASPAAALLLALLLAAVTVAGARTPWRAYVRVLRAPLGFLALSCLSMLVTLAPGRDGLAWRFAPELLPQVLMTASRAAALCTALLLLVLTTPLGDLLGLLRRLRVPPLLLDLMLLAYRMQAVLGEAWADGLTAQRARLGHGTPGQALRSTARLISCLAVQVWARASALQAAAQARNDTGELRFLTPQWARSGRHHAVALLGGLALVLAVLATRVGGGA</sequence>
<keyword evidence="4 6" id="KW-1133">Transmembrane helix</keyword>
<reference evidence="7 8" key="1">
    <citation type="submission" date="2024-09" db="EMBL/GenBank/DDBJ databases">
        <title>Novel species of the genus Pelomonas and Roseateles isolated from streams.</title>
        <authorList>
            <person name="Lu H."/>
        </authorList>
    </citation>
    <scope>NUCLEOTIDE SEQUENCE [LARGE SCALE GENOMIC DNA]</scope>
    <source>
        <strain evidence="7 8">BYS96W</strain>
    </source>
</reference>
<dbReference type="InterPro" id="IPR052770">
    <property type="entry name" value="Cobalt_transport_CbiQ"/>
</dbReference>
<evidence type="ECO:0000256" key="4">
    <source>
        <dbReference type="ARBA" id="ARBA00022989"/>
    </source>
</evidence>
<dbReference type="InterPro" id="IPR003339">
    <property type="entry name" value="ABC/ECF_trnsptr_transmembrane"/>
</dbReference>
<dbReference type="PANTHER" id="PTHR43723:SF1">
    <property type="entry name" value="COBALT TRANSPORT PROTEIN CBIQ"/>
    <property type="match status" value="1"/>
</dbReference>
<evidence type="ECO:0000256" key="3">
    <source>
        <dbReference type="ARBA" id="ARBA00022692"/>
    </source>
</evidence>
<feature type="transmembrane region" description="Helical" evidence="6">
    <location>
        <begin position="229"/>
        <end position="249"/>
    </location>
</feature>
<dbReference type="Proteomes" id="UP001606305">
    <property type="component" value="Unassembled WGS sequence"/>
</dbReference>
<comment type="similarity">
    <text evidence="2">Belongs to the CbiQ family.</text>
</comment>
<feature type="transmembrane region" description="Helical" evidence="6">
    <location>
        <begin position="107"/>
        <end position="133"/>
    </location>
</feature>
<feature type="transmembrane region" description="Helical" evidence="6">
    <location>
        <begin position="65"/>
        <end position="87"/>
    </location>
</feature>
<keyword evidence="5 6" id="KW-0472">Membrane</keyword>
<feature type="transmembrane region" description="Helical" evidence="6">
    <location>
        <begin position="20"/>
        <end position="53"/>
    </location>
</feature>
<keyword evidence="8" id="KW-1185">Reference proteome</keyword>
<protein>
    <submittedName>
        <fullName evidence="7">CbiQ family ECF transporter T component</fullName>
    </submittedName>
</protein>
<dbReference type="Pfam" id="PF02361">
    <property type="entry name" value="CbiQ"/>
    <property type="match status" value="1"/>
</dbReference>
<organism evidence="7 8">
    <name type="scientific">Pelomonas nitida</name>
    <dbReference type="NCBI Taxonomy" id="3299027"/>
    <lineage>
        <taxon>Bacteria</taxon>
        <taxon>Pseudomonadati</taxon>
        <taxon>Pseudomonadota</taxon>
        <taxon>Betaproteobacteria</taxon>
        <taxon>Burkholderiales</taxon>
        <taxon>Sphaerotilaceae</taxon>
        <taxon>Roseateles</taxon>
    </lineage>
</organism>
<dbReference type="EMBL" id="JBIGIA010000022">
    <property type="protein sequence ID" value="MFG6459437.1"/>
    <property type="molecule type" value="Genomic_DNA"/>
</dbReference>
<evidence type="ECO:0000256" key="5">
    <source>
        <dbReference type="ARBA" id="ARBA00023136"/>
    </source>
</evidence>
<evidence type="ECO:0000256" key="6">
    <source>
        <dbReference type="SAM" id="Phobius"/>
    </source>
</evidence>
<evidence type="ECO:0000313" key="8">
    <source>
        <dbReference type="Proteomes" id="UP001606305"/>
    </source>
</evidence>
<evidence type="ECO:0000313" key="7">
    <source>
        <dbReference type="EMBL" id="MFG6459437.1"/>
    </source>
</evidence>
<gene>
    <name evidence="7" type="ORF">ACG00X_21590</name>
</gene>
<dbReference type="PANTHER" id="PTHR43723">
    <property type="entry name" value="COBALT TRANSPORT PROTEIN CBIQ"/>
    <property type="match status" value="1"/>
</dbReference>
<evidence type="ECO:0000256" key="1">
    <source>
        <dbReference type="ARBA" id="ARBA00004141"/>
    </source>
</evidence>
<dbReference type="RefSeq" id="WP_394491432.1">
    <property type="nucleotide sequence ID" value="NZ_JBIGIA010000022.1"/>
</dbReference>
<evidence type="ECO:0000256" key="2">
    <source>
        <dbReference type="ARBA" id="ARBA00008564"/>
    </source>
</evidence>